<evidence type="ECO:0000256" key="1">
    <source>
        <dbReference type="SAM" id="Coils"/>
    </source>
</evidence>
<feature type="region of interest" description="Disordered" evidence="2">
    <location>
        <begin position="373"/>
        <end position="393"/>
    </location>
</feature>
<gene>
    <name evidence="3" type="ORF">EVG20_g2821</name>
</gene>
<feature type="coiled-coil region" evidence="1">
    <location>
        <begin position="235"/>
        <end position="262"/>
    </location>
</feature>
<dbReference type="GO" id="GO:0046983">
    <property type="term" value="F:protein dimerization activity"/>
    <property type="evidence" value="ECO:0007669"/>
    <property type="project" value="InterPro"/>
</dbReference>
<name>A0A4Y9Z5N2_9AGAM</name>
<feature type="compositionally biased region" description="Basic and acidic residues" evidence="2">
    <location>
        <begin position="91"/>
        <end position="107"/>
    </location>
</feature>
<evidence type="ECO:0000256" key="2">
    <source>
        <dbReference type="SAM" id="MobiDB-lite"/>
    </source>
</evidence>
<dbReference type="EMBL" id="SEOQ01000117">
    <property type="protein sequence ID" value="TFY70176.1"/>
    <property type="molecule type" value="Genomic_DNA"/>
</dbReference>
<feature type="compositionally biased region" description="Basic and acidic residues" evidence="2">
    <location>
        <begin position="142"/>
        <end position="152"/>
    </location>
</feature>
<dbReference type="Proteomes" id="UP000298327">
    <property type="component" value="Unassembled WGS sequence"/>
</dbReference>
<comment type="caution">
    <text evidence="3">The sequence shown here is derived from an EMBL/GenBank/DDBJ whole genome shotgun (WGS) entry which is preliminary data.</text>
</comment>
<evidence type="ECO:0000313" key="4">
    <source>
        <dbReference type="Proteomes" id="UP000298327"/>
    </source>
</evidence>
<dbReference type="AlphaFoldDB" id="A0A4Y9Z5N2"/>
<dbReference type="Gene3D" id="4.10.280.10">
    <property type="entry name" value="Helix-loop-helix DNA-binding domain"/>
    <property type="match status" value="1"/>
</dbReference>
<accession>A0A4Y9Z5N2</accession>
<organism evidence="3 4">
    <name type="scientific">Dentipellis fragilis</name>
    <dbReference type="NCBI Taxonomy" id="205917"/>
    <lineage>
        <taxon>Eukaryota</taxon>
        <taxon>Fungi</taxon>
        <taxon>Dikarya</taxon>
        <taxon>Basidiomycota</taxon>
        <taxon>Agaricomycotina</taxon>
        <taxon>Agaricomycetes</taxon>
        <taxon>Russulales</taxon>
        <taxon>Hericiaceae</taxon>
        <taxon>Dentipellis</taxon>
    </lineage>
</organism>
<reference evidence="3 4" key="1">
    <citation type="submission" date="2019-02" db="EMBL/GenBank/DDBJ databases">
        <title>Genome sequencing of the rare red list fungi Dentipellis fragilis.</title>
        <authorList>
            <person name="Buettner E."/>
            <person name="Kellner H."/>
        </authorList>
    </citation>
    <scope>NUCLEOTIDE SEQUENCE [LARGE SCALE GENOMIC DNA]</scope>
    <source>
        <strain evidence="3 4">DSM 105465</strain>
    </source>
</reference>
<feature type="compositionally biased region" description="Acidic residues" evidence="2">
    <location>
        <begin position="153"/>
        <end position="164"/>
    </location>
</feature>
<dbReference type="SUPFAM" id="SSF47459">
    <property type="entry name" value="HLH, helix-loop-helix DNA-binding domain"/>
    <property type="match status" value="1"/>
</dbReference>
<protein>
    <submittedName>
        <fullName evidence="3">Uncharacterized protein</fullName>
    </submittedName>
</protein>
<proteinExistence type="predicted"/>
<evidence type="ECO:0000313" key="3">
    <source>
        <dbReference type="EMBL" id="TFY70176.1"/>
    </source>
</evidence>
<feature type="compositionally biased region" description="Low complexity" evidence="2">
    <location>
        <begin position="383"/>
        <end position="393"/>
    </location>
</feature>
<dbReference type="InterPro" id="IPR036638">
    <property type="entry name" value="HLH_DNA-bd_sf"/>
</dbReference>
<keyword evidence="4" id="KW-1185">Reference proteome</keyword>
<keyword evidence="1" id="KW-0175">Coiled coil</keyword>
<feature type="region of interest" description="Disordered" evidence="2">
    <location>
        <begin position="1"/>
        <end position="33"/>
    </location>
</feature>
<sequence length="393" mass="44386">MRSLPSAVNHRTQPARRCNSSQPVPDFRIPEFGPPVHTLRSKLSIQDLLNHEGPDSKISVPPEAAAPRGFLPLAYPPEAASNTFTRSSGLQHRDEHGAQDCDCDRGPFLKPYVRPADSGAAMARFRLPEKRRASRSPPWAEEQWRARRRSEEPETDDEEQDEEPHFDKAKRKGKCANLETQPLRGKRAPRTDTQRKAAAAIAARRREGDRVQLESLKQKVGPTEQGGEHNNSTILVAANVYIDELEDEVQALTEELEDMAQELDGSISWKDALEARLEWRRARFEEFKAELQSDRAILETHKANVEAHQAKLQEAIEEMEAGKAELVARDARLKESDARRADSTAMWEQSNAKWAESKAQLKELEMMLTYLQLSSSEDDESTSSKGRSRSYSV</sequence>
<feature type="coiled-coil region" evidence="1">
    <location>
        <begin position="298"/>
        <end position="329"/>
    </location>
</feature>
<feature type="region of interest" description="Disordered" evidence="2">
    <location>
        <begin position="82"/>
        <end position="212"/>
    </location>
</feature>